<dbReference type="HOGENOM" id="CLU_975403_0_0_7"/>
<organism evidence="2 3">
    <name type="scientific">Helicobacter bilis ATCC 43879</name>
    <dbReference type="NCBI Taxonomy" id="613026"/>
    <lineage>
        <taxon>Bacteria</taxon>
        <taxon>Pseudomonadati</taxon>
        <taxon>Campylobacterota</taxon>
        <taxon>Epsilonproteobacteria</taxon>
        <taxon>Campylobacterales</taxon>
        <taxon>Helicobacteraceae</taxon>
        <taxon>Helicobacter</taxon>
    </lineage>
</organism>
<dbReference type="Proteomes" id="UP000005085">
    <property type="component" value="Unassembled WGS sequence"/>
</dbReference>
<dbReference type="eggNOG" id="COG3173">
    <property type="taxonomic scope" value="Bacteria"/>
</dbReference>
<sequence>MAKHPLTYQNTKQDIYIYIYIYIAGHSGCQLEIINNHTILKTTTNKDYKARLKKQCEKQILFANMYDNHDKILIPQVLQQYWETKDNEKVGFSMPYYYASDFIVFFENATITNITQTMHILLQFIENNLKDSIYTTINKEIFCNKYDEVAQKINTCKNKSLTLCLDSIKKDLKDLPNEIILPLGRCHGDLTFSNILFSNDKIILIDFLDNFIETPLQDIVKLRQDTKHKWSVMLYERSYDKTKIAMILHYLDEMIDKHFMQYEFYRKYYTIFQKINLFRILPYAKDNHIFDYVVTEILNLNIKDTICQTY</sequence>
<dbReference type="EMBL" id="ACDN02000052">
    <property type="protein sequence ID" value="EEO25004.2"/>
    <property type="molecule type" value="Genomic_DNA"/>
</dbReference>
<protein>
    <recommendedName>
        <fullName evidence="1">Aminoglycoside phosphotransferase domain-containing protein</fullName>
    </recommendedName>
</protein>
<dbReference type="RefSeq" id="WP_020995811.1">
    <property type="nucleotide sequence ID" value="NZ_KI392040.1"/>
</dbReference>
<proteinExistence type="predicted"/>
<keyword evidence="3" id="KW-1185">Reference proteome</keyword>
<comment type="caution">
    <text evidence="2">The sequence shown here is derived from an EMBL/GenBank/DDBJ whole genome shotgun (WGS) entry which is preliminary data.</text>
</comment>
<evidence type="ECO:0000313" key="3">
    <source>
        <dbReference type="Proteomes" id="UP000005085"/>
    </source>
</evidence>
<dbReference type="InterPro" id="IPR011009">
    <property type="entry name" value="Kinase-like_dom_sf"/>
</dbReference>
<dbReference type="OrthoDB" id="9814110at2"/>
<dbReference type="SUPFAM" id="SSF56112">
    <property type="entry name" value="Protein kinase-like (PK-like)"/>
    <property type="match status" value="1"/>
</dbReference>
<accession>C3XJ15</accession>
<gene>
    <name evidence="2" type="ORF">HRAG_02061</name>
</gene>
<dbReference type="Gene3D" id="3.90.1200.10">
    <property type="match status" value="1"/>
</dbReference>
<dbReference type="AlphaFoldDB" id="C3XJ15"/>
<evidence type="ECO:0000259" key="1">
    <source>
        <dbReference type="Pfam" id="PF01636"/>
    </source>
</evidence>
<name>C3XJ15_9HELI</name>
<evidence type="ECO:0000313" key="2">
    <source>
        <dbReference type="EMBL" id="EEO25004.2"/>
    </source>
</evidence>
<dbReference type="Pfam" id="PF01636">
    <property type="entry name" value="APH"/>
    <property type="match status" value="1"/>
</dbReference>
<reference evidence="2 3" key="1">
    <citation type="journal article" date="2014" name="Genome Announc.">
        <title>Draft genome sequences of six enterohepatic helicobacter species isolated from humans and one from rhesus macaques.</title>
        <authorList>
            <person name="Shen Z."/>
            <person name="Sheh A."/>
            <person name="Young S.K."/>
            <person name="Abouelliel A."/>
            <person name="Ward D.V."/>
            <person name="Earl A.M."/>
            <person name="Fox J.G."/>
        </authorList>
    </citation>
    <scope>NUCLEOTIDE SEQUENCE [LARGE SCALE GENOMIC DNA]</scope>
    <source>
        <strain evidence="2 3">ATCC 43879</strain>
    </source>
</reference>
<dbReference type="InterPro" id="IPR002575">
    <property type="entry name" value="Aminoglycoside_PTrfase"/>
</dbReference>
<feature type="domain" description="Aminoglycoside phosphotransferase" evidence="1">
    <location>
        <begin position="175"/>
        <end position="230"/>
    </location>
</feature>